<organism evidence="2 3">
    <name type="scientific">Microbacterium testaceum (strain StLB037)</name>
    <dbReference type="NCBI Taxonomy" id="979556"/>
    <lineage>
        <taxon>Bacteria</taxon>
        <taxon>Bacillati</taxon>
        <taxon>Actinomycetota</taxon>
        <taxon>Actinomycetes</taxon>
        <taxon>Micrococcales</taxon>
        <taxon>Microbacteriaceae</taxon>
        <taxon>Microbacterium</taxon>
    </lineage>
</organism>
<evidence type="ECO:0000313" key="3">
    <source>
        <dbReference type="Proteomes" id="UP000186456"/>
    </source>
</evidence>
<dbReference type="CDD" id="cd06170">
    <property type="entry name" value="LuxR_C_like"/>
    <property type="match status" value="1"/>
</dbReference>
<protein>
    <submittedName>
        <fullName evidence="2">Transcriptional regulator</fullName>
    </submittedName>
</protein>
<dbReference type="SUPFAM" id="SSF48452">
    <property type="entry name" value="TPR-like"/>
    <property type="match status" value="1"/>
</dbReference>
<dbReference type="InterPro" id="IPR041664">
    <property type="entry name" value="AAA_16"/>
</dbReference>
<dbReference type="Gene3D" id="1.10.10.10">
    <property type="entry name" value="Winged helix-like DNA-binding domain superfamily/Winged helix DNA-binding domain"/>
    <property type="match status" value="1"/>
</dbReference>
<dbReference type="InterPro" id="IPR016032">
    <property type="entry name" value="Sig_transdc_resp-reg_C-effctor"/>
</dbReference>
<dbReference type="InterPro" id="IPR027417">
    <property type="entry name" value="P-loop_NTPase"/>
</dbReference>
<dbReference type="SMART" id="SM00421">
    <property type="entry name" value="HTH_LUXR"/>
    <property type="match status" value="1"/>
</dbReference>
<dbReference type="InterPro" id="IPR011990">
    <property type="entry name" value="TPR-like_helical_dom_sf"/>
</dbReference>
<feature type="domain" description="HTH luxR-type" evidence="1">
    <location>
        <begin position="781"/>
        <end position="846"/>
    </location>
</feature>
<dbReference type="GO" id="GO:0003677">
    <property type="term" value="F:DNA binding"/>
    <property type="evidence" value="ECO:0007669"/>
    <property type="project" value="InterPro"/>
</dbReference>
<dbReference type="Gene3D" id="3.40.50.300">
    <property type="entry name" value="P-loop containing nucleotide triphosphate hydrolases"/>
    <property type="match status" value="1"/>
</dbReference>
<dbReference type="Pfam" id="PF00196">
    <property type="entry name" value="GerE"/>
    <property type="match status" value="1"/>
</dbReference>
<proteinExistence type="predicted"/>
<dbReference type="SMART" id="SM00382">
    <property type="entry name" value="AAA"/>
    <property type="match status" value="1"/>
</dbReference>
<dbReference type="PROSITE" id="PS50043">
    <property type="entry name" value="HTH_LUXR_2"/>
    <property type="match status" value="1"/>
</dbReference>
<reference evidence="2 3" key="1">
    <citation type="submission" date="2016-10" db="EMBL/GenBank/DDBJ databases">
        <authorList>
            <person name="de Groot N.N."/>
        </authorList>
    </citation>
    <scope>NUCLEOTIDE SEQUENCE [LARGE SCALE GENOMIC DNA]</scope>
    <source>
        <strain evidence="2 3">StLB037</strain>
    </source>
</reference>
<dbReference type="AlphaFoldDB" id="A0A1H0NEH5"/>
<evidence type="ECO:0000313" key="2">
    <source>
        <dbReference type="EMBL" id="SDO91063.1"/>
    </source>
</evidence>
<sequence>MPFVGRDRELHVAANLIGSGSGSAGLFVGESGSGKSALAREVAARHDAVVVTASPSERMWPLSGVTAVVAALDDGRRDAVDSVLSRSGDWPEHLLAEEISRTLHLLRADPCVVVVDDLDEMDSASITVLSYVFGRLRGTGVSVIATSGSFEGRHDFAGMLQTRIQRLSFDESVDLARTVLGAGADRAVLRIVADLAAGDPGVLVGLRLTPAEANGEEPLSVPLRVREQRPHRRQQRKCRVIDPRWAHVLDLLAVGPVYGLDRLRATAGEHDVDIDDLLDHGIVSVHGGLARIADPARRLRLHAGLSPEERRALHARGAADHAGAYPATRRWHESFLDPTADRSALLGGAILLARDAETAAAVEFAERALAGEMDEARRCELLVDLGEALVLGGHDLLGQHYLRRAGVSADPATRTRAAIARLRAVAAVDHTVDDTVLDHVDPLVGAEAAASERLLCESACLHLHRGEVDLAVERIALAVKLGVASTQTALLAGIAEEMGGRSHAAAAIRLEDDGDDVQIDHALLYAGLTLLREDYSTARRIIRAELDRSPRHAPMWREHLLRQLVTVEVRAGDPIAARDAVIAWQREWIPGRSTDAASTLILAAEAAMHEPPTGAADLVERGRERARREGASTLTPWFAAIEGSLALGEGRHTEAILHLREARSLHADDDPAVMRLDADLIEALWLDGRHDEALEELQRLERAAADSTRRWTHLALARSRAVCRSAREGAAAFRDAETLFRGDDSPLERERLRRAEERCLPDVRVSAVRAIGGDAVPNPRPSLNARELTGHEREIVALVERGLRNREIAAALFISLRTVELRLTGIYRKLGITSRVQLVAHLRGAAS</sequence>
<dbReference type="RefSeq" id="WP_176786328.1">
    <property type="nucleotide sequence ID" value="NZ_FNJN01000003.1"/>
</dbReference>
<gene>
    <name evidence="2" type="ORF">SAMN04487788_1303</name>
</gene>
<dbReference type="InterPro" id="IPR036388">
    <property type="entry name" value="WH-like_DNA-bd_sf"/>
</dbReference>
<dbReference type="Pfam" id="PF13191">
    <property type="entry name" value="AAA_16"/>
    <property type="match status" value="1"/>
</dbReference>
<dbReference type="InterPro" id="IPR003593">
    <property type="entry name" value="AAA+_ATPase"/>
</dbReference>
<accession>A0A1H0NEH5</accession>
<dbReference type="Proteomes" id="UP000186456">
    <property type="component" value="Unassembled WGS sequence"/>
</dbReference>
<name>A0A1H0NEH5_MICTS</name>
<evidence type="ECO:0000259" key="1">
    <source>
        <dbReference type="PROSITE" id="PS50043"/>
    </source>
</evidence>
<dbReference type="PRINTS" id="PR00038">
    <property type="entry name" value="HTHLUXR"/>
</dbReference>
<dbReference type="CDD" id="cd00009">
    <property type="entry name" value="AAA"/>
    <property type="match status" value="1"/>
</dbReference>
<dbReference type="SUPFAM" id="SSF46894">
    <property type="entry name" value="C-terminal effector domain of the bipartite response regulators"/>
    <property type="match status" value="1"/>
</dbReference>
<dbReference type="InterPro" id="IPR000792">
    <property type="entry name" value="Tscrpt_reg_LuxR_C"/>
</dbReference>
<dbReference type="GO" id="GO:0006355">
    <property type="term" value="P:regulation of DNA-templated transcription"/>
    <property type="evidence" value="ECO:0007669"/>
    <property type="project" value="InterPro"/>
</dbReference>
<dbReference type="EMBL" id="FNJN01000003">
    <property type="protein sequence ID" value="SDO91063.1"/>
    <property type="molecule type" value="Genomic_DNA"/>
</dbReference>
<dbReference type="SUPFAM" id="SSF52540">
    <property type="entry name" value="P-loop containing nucleoside triphosphate hydrolases"/>
    <property type="match status" value="1"/>
</dbReference>